<gene>
    <name evidence="1" type="ORF">SPELUC_LOCUS7562</name>
</gene>
<dbReference type="EMBL" id="CAJVPW010010195">
    <property type="protein sequence ID" value="CAG8612841.1"/>
    <property type="molecule type" value="Genomic_DNA"/>
</dbReference>
<protein>
    <submittedName>
        <fullName evidence="1">5289_t:CDS:1</fullName>
    </submittedName>
</protein>
<dbReference type="Proteomes" id="UP000789366">
    <property type="component" value="Unassembled WGS sequence"/>
</dbReference>
<proteinExistence type="predicted"/>
<evidence type="ECO:0000313" key="2">
    <source>
        <dbReference type="Proteomes" id="UP000789366"/>
    </source>
</evidence>
<organism evidence="1 2">
    <name type="scientific">Cetraspora pellucida</name>
    <dbReference type="NCBI Taxonomy" id="1433469"/>
    <lineage>
        <taxon>Eukaryota</taxon>
        <taxon>Fungi</taxon>
        <taxon>Fungi incertae sedis</taxon>
        <taxon>Mucoromycota</taxon>
        <taxon>Glomeromycotina</taxon>
        <taxon>Glomeromycetes</taxon>
        <taxon>Diversisporales</taxon>
        <taxon>Gigasporaceae</taxon>
        <taxon>Cetraspora</taxon>
    </lineage>
</organism>
<feature type="non-terminal residue" evidence="1">
    <location>
        <position position="1"/>
    </location>
</feature>
<name>A0ACA9MXB8_9GLOM</name>
<evidence type="ECO:0000313" key="1">
    <source>
        <dbReference type="EMBL" id="CAG8612841.1"/>
    </source>
</evidence>
<reference evidence="1" key="1">
    <citation type="submission" date="2021-06" db="EMBL/GenBank/DDBJ databases">
        <authorList>
            <person name="Kallberg Y."/>
            <person name="Tangrot J."/>
            <person name="Rosling A."/>
        </authorList>
    </citation>
    <scope>NUCLEOTIDE SEQUENCE</scope>
    <source>
        <strain evidence="1">28 12/20/2015</strain>
    </source>
</reference>
<sequence length="74" mass="8661">FLHETSFSLEETHNFNQDSNVQEMIASFTEEMEDEFLENDELLKSDDETEILEEESDKPILHLDSVKAEQAKKI</sequence>
<accession>A0ACA9MXB8</accession>
<keyword evidence="2" id="KW-1185">Reference proteome</keyword>
<comment type="caution">
    <text evidence="1">The sequence shown here is derived from an EMBL/GenBank/DDBJ whole genome shotgun (WGS) entry which is preliminary data.</text>
</comment>